<proteinExistence type="predicted"/>
<sequence>MEVFSSMEENSQKKKKKQWVSIQIMEDLFGRMVFFLNMAKNKIWYIKYVLFYCFFKK</sequence>
<evidence type="ECO:0000313" key="1">
    <source>
        <dbReference type="EMBL" id="ASV62799.1"/>
    </source>
</evidence>
<name>A0A2R2XEX9_9VIRU</name>
<accession>A0A2R2XEX9</accession>
<protein>
    <submittedName>
        <fullName evidence="1">Uncharacterized protein</fullName>
    </submittedName>
</protein>
<dbReference type="Proteomes" id="UP000281424">
    <property type="component" value="Segment"/>
</dbReference>
<organism evidence="1">
    <name type="scientific">White spot syndrome virus</name>
    <dbReference type="NCBI Taxonomy" id="342409"/>
    <lineage>
        <taxon>Viruses</taxon>
        <taxon>Viruses incertae sedis</taxon>
        <taxon>Naldaviricetes</taxon>
        <taxon>Nimaviridae</taxon>
        <taxon>Whispovirus</taxon>
    </lineage>
</organism>
<dbReference type="EMBL" id="KX686117">
    <property type="protein sequence ID" value="ASV62799.1"/>
    <property type="molecule type" value="Genomic_DNA"/>
</dbReference>
<reference evidence="1" key="1">
    <citation type="journal article" date="2017" name="Virusdisease">
        <title>Characterization and prevalence of a novel white spot syndrome viral genotype in naturally infected wild crayfish, Procambarus clarkii, in Shanghai, China.</title>
        <authorList>
            <person name="Jiang L."/>
            <person name="Xiao J."/>
            <person name="Liu L."/>
            <person name="Pan Y."/>
            <person name="Yan S."/>
            <person name="Wang Y."/>
        </authorList>
    </citation>
    <scope>NUCLEOTIDE SEQUENCE [LARGE SCALE GENOMIC DNA]</scope>
    <source>
        <strain evidence="1">PC</strain>
    </source>
</reference>